<keyword evidence="3" id="KW-1185">Reference proteome</keyword>
<accession>A0A6L9MFS4</accession>
<reference evidence="2 3" key="1">
    <citation type="submission" date="2020-01" db="EMBL/GenBank/DDBJ databases">
        <title>Genomes of bacteria type strains.</title>
        <authorList>
            <person name="Chen J."/>
            <person name="Zhu S."/>
            <person name="Chen J."/>
        </authorList>
    </citation>
    <scope>NUCLEOTIDE SEQUENCE [LARGE SCALE GENOMIC DNA]</scope>
    <source>
        <strain evidence="2 3">KCTC 52919</strain>
    </source>
</reference>
<dbReference type="Proteomes" id="UP000476332">
    <property type="component" value="Unassembled WGS sequence"/>
</dbReference>
<dbReference type="Pfam" id="PF09539">
    <property type="entry name" value="DUF2385"/>
    <property type="match status" value="1"/>
</dbReference>
<name>A0A6L9MFS4_9HYPH</name>
<proteinExistence type="predicted"/>
<protein>
    <submittedName>
        <fullName evidence="2">TIGR02301 family protein</fullName>
    </submittedName>
</protein>
<dbReference type="InterPro" id="IPR012645">
    <property type="entry name" value="CHP02301"/>
</dbReference>
<keyword evidence="1" id="KW-0732">Signal</keyword>
<gene>
    <name evidence="2" type="ORF">GTW51_08080</name>
</gene>
<feature type="chain" id="PRO_5026661288" evidence="1">
    <location>
        <begin position="23"/>
        <end position="148"/>
    </location>
</feature>
<dbReference type="AlphaFoldDB" id="A0A6L9MFS4"/>
<evidence type="ECO:0000256" key="1">
    <source>
        <dbReference type="SAM" id="SignalP"/>
    </source>
</evidence>
<sequence>MCVRPLITLLVLASVVFGPVGAARAQTETPAAEEEAPAAEESAAVMPSDAPYLRPMGRLAAILGSMHFLRRLCGDAEADLWRVKMQELITAQAPNEADRRRLVASFNSGYRAFESTYRHCTPAAQVAVSRYQSEGASLAREIGVRYGN</sequence>
<comment type="caution">
    <text evidence="2">The sequence shown here is derived from an EMBL/GenBank/DDBJ whole genome shotgun (WGS) entry which is preliminary data.</text>
</comment>
<feature type="signal peptide" evidence="1">
    <location>
        <begin position="1"/>
        <end position="22"/>
    </location>
</feature>
<dbReference type="EMBL" id="JAAAMJ010000004">
    <property type="protein sequence ID" value="NDV86657.1"/>
    <property type="molecule type" value="Genomic_DNA"/>
</dbReference>
<dbReference type="RefSeq" id="WP_163043409.1">
    <property type="nucleotide sequence ID" value="NZ_JAAAMJ010000004.1"/>
</dbReference>
<evidence type="ECO:0000313" key="2">
    <source>
        <dbReference type="EMBL" id="NDV86657.1"/>
    </source>
</evidence>
<evidence type="ECO:0000313" key="3">
    <source>
        <dbReference type="Proteomes" id="UP000476332"/>
    </source>
</evidence>
<organism evidence="2 3">
    <name type="scientific">Aurantimonas aggregata</name>
    <dbReference type="NCBI Taxonomy" id="2047720"/>
    <lineage>
        <taxon>Bacteria</taxon>
        <taxon>Pseudomonadati</taxon>
        <taxon>Pseudomonadota</taxon>
        <taxon>Alphaproteobacteria</taxon>
        <taxon>Hyphomicrobiales</taxon>
        <taxon>Aurantimonadaceae</taxon>
        <taxon>Aurantimonas</taxon>
    </lineage>
</organism>
<dbReference type="NCBIfam" id="TIGR02301">
    <property type="entry name" value="TIGR02301 family protein"/>
    <property type="match status" value="1"/>
</dbReference>